<gene>
    <name evidence="3" type="primary">orf153</name>
    <name evidence="2" type="synonym">cpcS</name>
    <name evidence="2" type="synonym">ycf58</name>
</gene>
<evidence type="ECO:0000313" key="3">
    <source>
        <dbReference type="EMBL" id="ARX96021.1"/>
    </source>
</evidence>
<dbReference type="InterPro" id="IPR012674">
    <property type="entry name" value="Calycin"/>
</dbReference>
<proteinExistence type="inferred from homology"/>
<dbReference type="GO" id="GO:0009507">
    <property type="term" value="C:chloroplast"/>
    <property type="evidence" value="ECO:0007669"/>
    <property type="project" value="UniProtKB-SubCell"/>
</dbReference>
<dbReference type="HAMAP" id="MF_01459">
    <property type="entry name" value="Chrphore_lyase_CpxS"/>
    <property type="match status" value="1"/>
</dbReference>
<comment type="function">
    <text evidence="2">Might function to covalently attach a chromophore to Cys residue(s) of phycobiliproteins.</text>
</comment>
<comment type="subcellular location">
    <subcellularLocation>
        <location evidence="2">Plastid</location>
        <location evidence="2">Chloroplast</location>
    </subcellularLocation>
</comment>
<dbReference type="AlphaFoldDB" id="A0A1Z1XAX8"/>
<dbReference type="GeneID" id="33366695"/>
<dbReference type="GO" id="GO:0017006">
    <property type="term" value="P:protein-tetrapyrrole linkage"/>
    <property type="evidence" value="ECO:0007669"/>
    <property type="project" value="UniProtKB-UniRule"/>
</dbReference>
<dbReference type="EMBL" id="KY083067">
    <property type="protein sequence ID" value="ARX96021.1"/>
    <property type="molecule type" value="Genomic_DNA"/>
</dbReference>
<dbReference type="InterPro" id="IPR018536">
    <property type="entry name" value="CpcS/CpeS"/>
</dbReference>
<reference evidence="3" key="1">
    <citation type="submission" date="2016-11" db="EMBL/GenBank/DDBJ databases">
        <title>Chloroplast genome of compsopogon caeruleus.</title>
        <authorList>
            <person name="Nan F."/>
        </authorList>
    </citation>
    <scope>NUCLEOTIDE SEQUENCE</scope>
</reference>
<comment type="similarity">
    <text evidence="2">Belongs to the CpcS/CpeS biliprotein lyase family.</text>
</comment>
<dbReference type="RefSeq" id="YP_009402665.1">
    <property type="nucleotide sequence ID" value="NC_035350.1"/>
</dbReference>
<organism evidence="3">
    <name type="scientific">Compsopogon caeruleus</name>
    <dbReference type="NCBI Taxonomy" id="31354"/>
    <lineage>
        <taxon>Eukaryota</taxon>
        <taxon>Rhodophyta</taxon>
        <taxon>Compsopogonophyceae</taxon>
        <taxon>Compsopogonales</taxon>
        <taxon>Compsopogonaceae</taxon>
        <taxon>Compsopogon</taxon>
    </lineage>
</organism>
<sequence length="152" mass="18025">MMNIKDFFKLSEGSWICQKTFYNLSNYKYTSFKDTICIKKLESINHLLNIEQNIIGESLIYEYQWKNFKKEPIIIIWNKNSLYSYQKNNGNLVKAKQFIISSNRINILLEQNNLKIEESIFFPTANLRLSTTIVKNQLECLFISFSSEIKLN</sequence>
<accession>A0A1Z1XAX8</accession>
<evidence type="ECO:0000256" key="1">
    <source>
        <dbReference type="ARBA" id="ARBA00023239"/>
    </source>
</evidence>
<geneLocation type="chloroplast" evidence="3"/>
<protein>
    <recommendedName>
        <fullName evidence="2">Chromophore lyase CpcS/CpeS homolog</fullName>
        <ecNumber evidence="2">4.-.-.-</ecNumber>
    </recommendedName>
</protein>
<keyword evidence="1 2" id="KW-0456">Lyase</keyword>
<keyword evidence="3" id="KW-0150">Chloroplast</keyword>
<dbReference type="EC" id="4.-.-.-" evidence="2"/>
<keyword evidence="3" id="KW-0934">Plastid</keyword>
<dbReference type="Gene3D" id="2.40.128.20">
    <property type="match status" value="1"/>
</dbReference>
<dbReference type="GO" id="GO:0016829">
    <property type="term" value="F:lyase activity"/>
    <property type="evidence" value="ECO:0007669"/>
    <property type="project" value="UniProtKB-KW"/>
</dbReference>
<name>A0A1Z1XAX8_9RHOD</name>
<evidence type="ECO:0000256" key="2">
    <source>
        <dbReference type="HAMAP-Rule" id="MF_01459"/>
    </source>
</evidence>